<evidence type="ECO:0000259" key="18">
    <source>
        <dbReference type="SMART" id="SM00079"/>
    </source>
</evidence>
<proteinExistence type="inferred from homology"/>
<dbReference type="FunFam" id="3.40.190.10:FF:000217">
    <property type="entry name" value="Glutamate receptor"/>
    <property type="match status" value="1"/>
</dbReference>
<dbReference type="Gene3D" id="3.40.50.2300">
    <property type="match status" value="2"/>
</dbReference>
<dbReference type="InterPro" id="IPR017103">
    <property type="entry name" value="Iontropic_Glu_rcpt_pln"/>
</dbReference>
<evidence type="ECO:0000256" key="3">
    <source>
        <dbReference type="ARBA" id="ARBA00011095"/>
    </source>
</evidence>
<organism evidence="19 20">
    <name type="scientific">Trapa incisa</name>
    <dbReference type="NCBI Taxonomy" id="236973"/>
    <lineage>
        <taxon>Eukaryota</taxon>
        <taxon>Viridiplantae</taxon>
        <taxon>Streptophyta</taxon>
        <taxon>Embryophyta</taxon>
        <taxon>Tracheophyta</taxon>
        <taxon>Spermatophyta</taxon>
        <taxon>Magnoliopsida</taxon>
        <taxon>eudicotyledons</taxon>
        <taxon>Gunneridae</taxon>
        <taxon>Pentapetalae</taxon>
        <taxon>rosids</taxon>
        <taxon>malvids</taxon>
        <taxon>Myrtales</taxon>
        <taxon>Lythraceae</taxon>
        <taxon>Trapa</taxon>
    </lineage>
</organism>
<dbReference type="PANTHER" id="PTHR34836:SF7">
    <property type="entry name" value="RECEPTOR LIGAND BINDING REGION DOMAIN-CONTAINING PROTEIN"/>
    <property type="match status" value="1"/>
</dbReference>
<dbReference type="Pfam" id="PF10613">
    <property type="entry name" value="Lig_chan-Glu_bd"/>
    <property type="match status" value="1"/>
</dbReference>
<gene>
    <name evidence="19" type="ORF">SAY87_002004</name>
</gene>
<dbReference type="Gene3D" id="3.40.190.10">
    <property type="entry name" value="Periplasmic binding protein-like II"/>
    <property type="match status" value="1"/>
</dbReference>
<dbReference type="EMBL" id="JAXIOK010000015">
    <property type="protein sequence ID" value="KAK4753900.1"/>
    <property type="molecule type" value="Genomic_DNA"/>
</dbReference>
<evidence type="ECO:0000256" key="9">
    <source>
        <dbReference type="ARBA" id="ARBA00023136"/>
    </source>
</evidence>
<dbReference type="SUPFAM" id="SSF53850">
    <property type="entry name" value="Periplasmic binding protein-like II"/>
    <property type="match status" value="1"/>
</dbReference>
<protein>
    <recommendedName>
        <fullName evidence="15">Glutamate receptor</fullName>
    </recommendedName>
</protein>
<evidence type="ECO:0000313" key="20">
    <source>
        <dbReference type="Proteomes" id="UP001345219"/>
    </source>
</evidence>
<feature type="domain" description="Ionotropic glutamate receptor C-terminal" evidence="18">
    <location>
        <begin position="468"/>
        <end position="815"/>
    </location>
</feature>
<comment type="similarity">
    <text evidence="2 15">Belongs to the glutamate-gated ion channel (TC 1.A.10.1) family.</text>
</comment>
<comment type="subunit">
    <text evidence="3">May form heteromers.</text>
</comment>
<dbReference type="FunFam" id="1.10.287.70:FF:000037">
    <property type="entry name" value="Glutamate receptor"/>
    <property type="match status" value="1"/>
</dbReference>
<feature type="chain" id="PRO_5042871971" description="Glutamate receptor" evidence="17">
    <location>
        <begin position="25"/>
        <end position="906"/>
    </location>
</feature>
<dbReference type="InterPro" id="IPR001828">
    <property type="entry name" value="ANF_lig-bd_rcpt"/>
</dbReference>
<dbReference type="GO" id="GO:0015276">
    <property type="term" value="F:ligand-gated monoatomic ion channel activity"/>
    <property type="evidence" value="ECO:0007669"/>
    <property type="project" value="InterPro"/>
</dbReference>
<name>A0AAN7JSK3_9MYRT</name>
<evidence type="ECO:0000256" key="15">
    <source>
        <dbReference type="PIRNR" id="PIRNR037090"/>
    </source>
</evidence>
<evidence type="ECO:0000256" key="14">
    <source>
        <dbReference type="ARBA" id="ARBA00049638"/>
    </source>
</evidence>
<comment type="caution">
    <text evidence="19">The sequence shown here is derived from an EMBL/GenBank/DDBJ whole genome shotgun (WGS) entry which is preliminary data.</text>
</comment>
<dbReference type="FunFam" id="3.40.50.2300:FF:000081">
    <property type="entry name" value="Glutamate receptor"/>
    <property type="match status" value="1"/>
</dbReference>
<keyword evidence="10 15" id="KW-0675">Receptor</keyword>
<dbReference type="Pfam" id="PF00060">
    <property type="entry name" value="Lig_chan"/>
    <property type="match status" value="1"/>
</dbReference>
<dbReference type="SUPFAM" id="SSF53822">
    <property type="entry name" value="Periplasmic binding protein-like I"/>
    <property type="match status" value="1"/>
</dbReference>
<feature type="signal peptide" evidence="17">
    <location>
        <begin position="1"/>
        <end position="24"/>
    </location>
</feature>
<dbReference type="InterPro" id="IPR019594">
    <property type="entry name" value="Glu/Gly-bd"/>
</dbReference>
<keyword evidence="12 15" id="KW-1071">Ligand-gated ion channel</keyword>
<evidence type="ECO:0000256" key="2">
    <source>
        <dbReference type="ARBA" id="ARBA00008685"/>
    </source>
</evidence>
<evidence type="ECO:0000256" key="4">
    <source>
        <dbReference type="ARBA" id="ARBA00022448"/>
    </source>
</evidence>
<keyword evidence="13 15" id="KW-0407">Ion channel</keyword>
<evidence type="ECO:0000256" key="10">
    <source>
        <dbReference type="ARBA" id="ARBA00023170"/>
    </source>
</evidence>
<dbReference type="InterPro" id="IPR015683">
    <property type="entry name" value="Ionotropic_Glu_rcpt"/>
</dbReference>
<dbReference type="SMART" id="SM00079">
    <property type="entry name" value="PBPe"/>
    <property type="match status" value="1"/>
</dbReference>
<reference evidence="19 20" key="1">
    <citation type="journal article" date="2023" name="Hortic Res">
        <title>Pangenome of water caltrop reveals structural variations and asymmetric subgenome divergence after allopolyploidization.</title>
        <authorList>
            <person name="Zhang X."/>
            <person name="Chen Y."/>
            <person name="Wang L."/>
            <person name="Yuan Y."/>
            <person name="Fang M."/>
            <person name="Shi L."/>
            <person name="Lu R."/>
            <person name="Comes H.P."/>
            <person name="Ma Y."/>
            <person name="Chen Y."/>
            <person name="Huang G."/>
            <person name="Zhou Y."/>
            <person name="Zheng Z."/>
            <person name="Qiu Y."/>
        </authorList>
    </citation>
    <scope>NUCLEOTIDE SEQUENCE [LARGE SCALE GENOMIC DNA]</scope>
    <source>
        <tissue evidence="19">Roots</tissue>
    </source>
</reference>
<comment type="function">
    <text evidence="14">Glutamate-gated receptor that probably acts as a non-selective cation channel. May be involved in light-signal transduction and calcium homeostasis via the regulation of calcium influx into cells.</text>
</comment>
<keyword evidence="9 15" id="KW-0472">Membrane</keyword>
<feature type="transmembrane region" description="Helical" evidence="16">
    <location>
        <begin position="593"/>
        <end position="613"/>
    </location>
</feature>
<dbReference type="PIRSF" id="PIRSF037090">
    <property type="entry name" value="Iontro_Glu-like_rcpt_pln"/>
    <property type="match status" value="1"/>
</dbReference>
<keyword evidence="8 15" id="KW-0406">Ion transport</keyword>
<dbReference type="GO" id="GO:0016020">
    <property type="term" value="C:membrane"/>
    <property type="evidence" value="ECO:0007669"/>
    <property type="project" value="UniProtKB-SubCell"/>
</dbReference>
<evidence type="ECO:0000256" key="8">
    <source>
        <dbReference type="ARBA" id="ARBA00023065"/>
    </source>
</evidence>
<feature type="transmembrane region" description="Helical" evidence="16">
    <location>
        <begin position="843"/>
        <end position="866"/>
    </location>
</feature>
<sequence>MGLTVKDILQIIACFCVMLGSTLCRPSGSVAAASVSREKEMVRVGVILENSSTMGKIFSNYIDFAWSDFYEEHPSYLTRLSLYFRDPNHDVVAAASAAVDLIENEEVHAIIGPFWSLQAKFVIELGTKAQVPIVSFSATSPSFSPANRQYFVRTAYVDSSQVGAIAAIVQAFGWREVVPIYEDTEFGNGLIPYIIDAFQAIDVKIPDRSAISPSSRDEDILGQLNRLMMTQTRVFMVHMTTLLGSRLFDVANEAGMLNKDTVWIVTDGMSSLLDAVEPLAMDSMQGVLGVRPYLPMSDRLKDFKKNKSIRSADNLLALWAYDTVWALGDVVEKVWNSSKSQYGGRKRSRPGTRTASLVFSRISEVGPDIARYMRNYKVNGLSGHFQLVNGQLQPSAFEVFNVVGRKERVIGYWTPKHGLSKSKAMNNLTREDRGYSTSMDDLKPPLWPGETLEQPKGWVIPVKGKKMKIGVPVKSGFKEFIKVEWDLHGNPTYSGFSYDVFLAVLDELPFAISYEFVPFMNSGRLIAGSYSDMLYRIKLGEYDMVVGDTTIVANRSAFVDFSLPYSESGVSMLVAIKDDERRNMWIFLKPLKWDLWLTAGMAFMFTGLVVWVLERHNVEDFSGSHRERLGISLWFSFSTLVFAHRERVSNNLTRVVLVIWVFVVLIITQSYTASLASFLTVQRLQPKFVDVQDLIKNRRYVGFQKDSFTKDLLVRDLKFDPSMLKPYASIEDYHEALSKGGGNGGADAIFDEIPYLKLFLAKHCNKYMMVGPTYKTDGFGFAFRQRSPMVSYFSRAVLTVTEDKDKIEKIERKNSLSPDLLCKKVTTEEVDGAISMDNLSLTVYSFGGLFIITTVVSLFAVLVDLLHCHFYKTCFNSLESRYGQLRQLFAWSKVWSRELEATVKPF</sequence>
<evidence type="ECO:0000256" key="5">
    <source>
        <dbReference type="ARBA" id="ARBA00022692"/>
    </source>
</evidence>
<feature type="transmembrane region" description="Helical" evidence="16">
    <location>
        <begin position="655"/>
        <end position="679"/>
    </location>
</feature>
<keyword evidence="7 16" id="KW-1133">Transmembrane helix</keyword>
<keyword evidence="20" id="KW-1185">Reference proteome</keyword>
<keyword evidence="11" id="KW-0325">Glycoprotein</keyword>
<comment type="function">
    <text evidence="15">Glutamate-gated receptor that probably acts as non-selective cation channel.</text>
</comment>
<dbReference type="CDD" id="cd13686">
    <property type="entry name" value="GluR_Plant"/>
    <property type="match status" value="1"/>
</dbReference>
<keyword evidence="4 15" id="KW-0813">Transport</keyword>
<accession>A0AAN7JSK3</accession>
<dbReference type="InterPro" id="IPR001320">
    <property type="entry name" value="Iontro_rcpt_C"/>
</dbReference>
<evidence type="ECO:0000256" key="13">
    <source>
        <dbReference type="ARBA" id="ARBA00023303"/>
    </source>
</evidence>
<evidence type="ECO:0000256" key="1">
    <source>
        <dbReference type="ARBA" id="ARBA00004141"/>
    </source>
</evidence>
<dbReference type="InterPro" id="IPR028082">
    <property type="entry name" value="Peripla_BP_I"/>
</dbReference>
<evidence type="ECO:0000256" key="17">
    <source>
        <dbReference type="SAM" id="SignalP"/>
    </source>
</evidence>
<dbReference type="AlphaFoldDB" id="A0AAN7JSK3"/>
<evidence type="ECO:0000313" key="19">
    <source>
        <dbReference type="EMBL" id="KAK4753900.1"/>
    </source>
</evidence>
<dbReference type="Pfam" id="PF01094">
    <property type="entry name" value="ANF_receptor"/>
    <property type="match status" value="1"/>
</dbReference>
<evidence type="ECO:0000256" key="16">
    <source>
        <dbReference type="SAM" id="Phobius"/>
    </source>
</evidence>
<evidence type="ECO:0000256" key="7">
    <source>
        <dbReference type="ARBA" id="ARBA00022989"/>
    </source>
</evidence>
<dbReference type="InterPro" id="IPR044440">
    <property type="entry name" value="GABAb_receptor_plant_PBP1"/>
</dbReference>
<dbReference type="Gene3D" id="1.10.287.70">
    <property type="match status" value="1"/>
</dbReference>
<evidence type="ECO:0000256" key="6">
    <source>
        <dbReference type="ARBA" id="ARBA00022729"/>
    </source>
</evidence>
<evidence type="ECO:0000256" key="11">
    <source>
        <dbReference type="ARBA" id="ARBA00023180"/>
    </source>
</evidence>
<dbReference type="CDD" id="cd19990">
    <property type="entry name" value="PBP1_GABAb_receptor_plant"/>
    <property type="match status" value="1"/>
</dbReference>
<evidence type="ECO:0000256" key="12">
    <source>
        <dbReference type="ARBA" id="ARBA00023286"/>
    </source>
</evidence>
<keyword evidence="5 16" id="KW-0812">Transmembrane</keyword>
<comment type="subcellular location">
    <subcellularLocation>
        <location evidence="1">Membrane</location>
        <topology evidence="1">Multi-pass membrane protein</topology>
    </subcellularLocation>
</comment>
<keyword evidence="6 17" id="KW-0732">Signal</keyword>
<dbReference type="Proteomes" id="UP001345219">
    <property type="component" value="Chromosome 2"/>
</dbReference>
<dbReference type="FunFam" id="3.40.190.10:FF:000103">
    <property type="entry name" value="Glutamate receptor"/>
    <property type="match status" value="1"/>
</dbReference>
<dbReference type="PANTHER" id="PTHR34836">
    <property type="entry name" value="OS06G0188250 PROTEIN"/>
    <property type="match status" value="1"/>
</dbReference>